<keyword evidence="6" id="KW-0813">Transport</keyword>
<dbReference type="EMBL" id="CP004021">
    <property type="protein sequence ID" value="AKK19964.1"/>
    <property type="molecule type" value="Genomic_DNA"/>
</dbReference>
<dbReference type="PANTHER" id="PTHR30341:SF0">
    <property type="entry name" value="NA(+)_H(+) ANTIPORTER NHAA"/>
    <property type="match status" value="1"/>
</dbReference>
<evidence type="ECO:0000313" key="8">
    <source>
        <dbReference type="Proteomes" id="UP000035503"/>
    </source>
</evidence>
<feature type="transmembrane region" description="Helical" evidence="6">
    <location>
        <begin position="62"/>
        <end position="79"/>
    </location>
</feature>
<evidence type="ECO:0000256" key="3">
    <source>
        <dbReference type="ARBA" id="ARBA00022692"/>
    </source>
</evidence>
<dbReference type="AlphaFoldDB" id="A0A0G3I289"/>
<comment type="catalytic activity">
    <reaction evidence="6">
        <text>Na(+)(in) + 2 H(+)(out) = Na(+)(out) + 2 H(+)(in)</text>
        <dbReference type="Rhea" id="RHEA:29251"/>
        <dbReference type="ChEBI" id="CHEBI:15378"/>
        <dbReference type="ChEBI" id="CHEBI:29101"/>
    </reaction>
</comment>
<proteinExistence type="inferred from homology"/>
<keyword evidence="6" id="KW-0406">Ion transport</keyword>
<dbReference type="InterPro" id="IPR023171">
    <property type="entry name" value="Na/H_antiporter_dom_sf"/>
</dbReference>
<feature type="transmembrane region" description="Helical" evidence="6">
    <location>
        <begin position="262"/>
        <end position="289"/>
    </location>
</feature>
<keyword evidence="4 6" id="KW-1133">Transmembrane helix</keyword>
<dbReference type="PANTHER" id="PTHR30341">
    <property type="entry name" value="SODIUM ION/PROTON ANTIPORTER NHAA-RELATED"/>
    <property type="match status" value="1"/>
</dbReference>
<protein>
    <recommendedName>
        <fullName evidence="6">Na(+)/H(+) antiporter NhaA</fullName>
    </recommendedName>
    <alternativeName>
        <fullName evidence="6">Sodium/proton antiporter NhaA</fullName>
    </alternativeName>
</protein>
<dbReference type="OrthoDB" id="9808135at2"/>
<dbReference type="GO" id="GO:0006885">
    <property type="term" value="P:regulation of pH"/>
    <property type="evidence" value="ECO:0007669"/>
    <property type="project" value="UniProtKB-UniRule"/>
</dbReference>
<dbReference type="InterPro" id="IPR004670">
    <property type="entry name" value="NhaA"/>
</dbReference>
<dbReference type="Proteomes" id="UP000035503">
    <property type="component" value="Chromosome"/>
</dbReference>
<dbReference type="GO" id="GO:0005886">
    <property type="term" value="C:plasma membrane"/>
    <property type="evidence" value="ECO:0007669"/>
    <property type="project" value="UniProtKB-SubCell"/>
</dbReference>
<keyword evidence="6" id="KW-0739">Sodium transport</keyword>
<dbReference type="KEGG" id="lau:G293_01660"/>
<dbReference type="RefSeq" id="WP_047264022.1">
    <property type="nucleotide sequence ID" value="NZ_CP004021.1"/>
</dbReference>
<feature type="transmembrane region" description="Helical" evidence="6">
    <location>
        <begin position="217"/>
        <end position="241"/>
    </location>
</feature>
<sequence length="396" mass="44204">MNHLHVLAKRLLTKIALSPYKDSGTGILLVSTTIITMILANMSFSSACYFNALEYKIASFTLKHWINDILMTFYFFMIGSELKYELIHGELSNWGKRSLPLFGAIGGIIFPACIYIFINRHTETSLKGWAIPTATDIAFTLGALSWIGSNLPPALKVFFTALTTIDDFFAVTIMAIFYTQNINLYALQAAITFAISLFLLNRYNFTNLLLYGLLGIFLWYSIFKSGIHTTVFGVIFALLIPDTKNYLQPRNNLSFYLLGNGIKYWVVPLILPAFVFVNSGLTIYTISAIDAFDPIIWGVMLGLFLGKQIGIFLFSAVTIKIGWGKIPHNTNWNSLYGGSILCGIGFTMSLFLTSQAFPTGNDLQEKAKIGIILSSIISVIFAYLVLKNPWKKSHNT</sequence>
<dbReference type="HAMAP" id="MF_01844">
    <property type="entry name" value="NhaA"/>
    <property type="match status" value="1"/>
</dbReference>
<evidence type="ECO:0000256" key="1">
    <source>
        <dbReference type="ARBA" id="ARBA00004429"/>
    </source>
</evidence>
<organism evidence="7 8">
    <name type="scientific">Candidatus Liberibacter africanus PTSAPSY</name>
    <dbReference type="NCBI Taxonomy" id="1277257"/>
    <lineage>
        <taxon>Bacteria</taxon>
        <taxon>Pseudomonadati</taxon>
        <taxon>Pseudomonadota</taxon>
        <taxon>Alphaproteobacteria</taxon>
        <taxon>Hyphomicrobiales</taxon>
        <taxon>Rhizobiaceae</taxon>
        <taxon>Liberibacter</taxon>
    </lineage>
</organism>
<feature type="transmembrane region" description="Helical" evidence="6">
    <location>
        <begin position="184"/>
        <end position="205"/>
    </location>
</feature>
<keyword evidence="6" id="KW-0050">Antiport</keyword>
<keyword evidence="3 6" id="KW-0812">Transmembrane</keyword>
<feature type="transmembrane region" description="Helical" evidence="6">
    <location>
        <begin position="27"/>
        <end position="50"/>
    </location>
</feature>
<dbReference type="STRING" id="1277257.G293_01660"/>
<feature type="transmembrane region" description="Helical" evidence="6">
    <location>
        <begin position="295"/>
        <end position="323"/>
    </location>
</feature>
<feature type="transmembrane region" description="Helical" evidence="6">
    <location>
        <begin position="335"/>
        <end position="357"/>
    </location>
</feature>
<feature type="transmembrane region" description="Helical" evidence="6">
    <location>
        <begin position="99"/>
        <end position="117"/>
    </location>
</feature>
<dbReference type="PATRIC" id="fig|1277257.4.peg.360"/>
<reference evidence="7 8" key="1">
    <citation type="journal article" date="2015" name="Genome Announc.">
        <title>Complete Genome Sequence of 'Candidatus Liberibacter africanus,' a Bacterium Associated with Citrus Huanglongbing.</title>
        <authorList>
            <person name="Lin H."/>
            <person name="Pietersen G."/>
            <person name="Han C."/>
            <person name="Read D.A."/>
            <person name="Lou B."/>
            <person name="Gupta G."/>
            <person name="Civerolo E.L."/>
        </authorList>
    </citation>
    <scope>NUCLEOTIDE SEQUENCE [LARGE SCALE GENOMIC DNA]</scope>
    <source>
        <strain evidence="7 8">PTSAPSY</strain>
    </source>
</reference>
<feature type="transmembrane region" description="Helical" evidence="6">
    <location>
        <begin position="129"/>
        <end position="148"/>
    </location>
</feature>
<keyword evidence="2 6" id="KW-1003">Cell membrane</keyword>
<evidence type="ECO:0000256" key="4">
    <source>
        <dbReference type="ARBA" id="ARBA00022989"/>
    </source>
</evidence>
<name>A0A0G3I289_LIBAF</name>
<dbReference type="Gene3D" id="1.20.1530.10">
    <property type="entry name" value="Na+/H+ antiporter like domain"/>
    <property type="match status" value="1"/>
</dbReference>
<dbReference type="NCBIfam" id="TIGR00773">
    <property type="entry name" value="NhaA"/>
    <property type="match status" value="1"/>
</dbReference>
<evidence type="ECO:0000256" key="5">
    <source>
        <dbReference type="ARBA" id="ARBA00023136"/>
    </source>
</evidence>
<keyword evidence="8" id="KW-1185">Reference proteome</keyword>
<keyword evidence="5 6" id="KW-0472">Membrane</keyword>
<feature type="transmembrane region" description="Helical" evidence="6">
    <location>
        <begin position="369"/>
        <end position="386"/>
    </location>
</feature>
<comment type="function">
    <text evidence="6">Na(+)/H(+) antiporter that extrudes sodium in exchange for external protons.</text>
</comment>
<comment type="similarity">
    <text evidence="6">Belongs to the NhaA Na(+)/H(+) (TC 2.A.33) antiporter family.</text>
</comment>
<evidence type="ECO:0000256" key="2">
    <source>
        <dbReference type="ARBA" id="ARBA00022475"/>
    </source>
</evidence>
<dbReference type="Pfam" id="PF06965">
    <property type="entry name" value="Na_H_antiport_1"/>
    <property type="match status" value="1"/>
</dbReference>
<evidence type="ECO:0000313" key="7">
    <source>
        <dbReference type="EMBL" id="AKK19964.1"/>
    </source>
</evidence>
<comment type="subcellular location">
    <subcellularLocation>
        <location evidence="1">Cell inner membrane</location>
        <topology evidence="1">Multi-pass membrane protein</topology>
    </subcellularLocation>
    <subcellularLocation>
        <location evidence="6">Cell membrane</location>
        <topology evidence="6">Multi-pass membrane protein</topology>
    </subcellularLocation>
</comment>
<feature type="transmembrane region" description="Helical" evidence="6">
    <location>
        <begin position="154"/>
        <end position="177"/>
    </location>
</feature>
<evidence type="ECO:0000256" key="6">
    <source>
        <dbReference type="HAMAP-Rule" id="MF_01844"/>
    </source>
</evidence>
<keyword evidence="6" id="KW-0915">Sodium</keyword>
<gene>
    <name evidence="6" type="primary">nhaA</name>
    <name evidence="7" type="ORF">G293_01660</name>
</gene>
<dbReference type="GO" id="GO:0015385">
    <property type="term" value="F:sodium:proton antiporter activity"/>
    <property type="evidence" value="ECO:0007669"/>
    <property type="project" value="UniProtKB-UniRule"/>
</dbReference>
<accession>A0A0G3I289</accession>